<sequence>MKLRPFLAVVPVLMLGCTLSFSANASSPLIGKNQADSTKTSTPAAPATPAQKAPAPAKSPLTAAQTDIRQIQSWINAVATTKVTDELLKDLRFTWVQLDDDPELELVAKVNSSVHIGYFYILDRRPDGKYALVTEQPWNAPHLQLDRWDYMRFDPPEWSTVPPEDVGKVGGKRLFETLDRGGGTGISSNVAHLWYVENGKFVEAWKGTLLETASIPGGKMTQTIGQYQIVQTGPVPLLYYWKTTRELDPETGKPVSSLQTEVHTFTFDKGTFSPASSSASGSSSASSSASSPALPSN</sequence>
<evidence type="ECO:0000313" key="4">
    <source>
        <dbReference type="Proteomes" id="UP001056500"/>
    </source>
</evidence>
<accession>A0ABY4WDU6</accession>
<feature type="region of interest" description="Disordered" evidence="1">
    <location>
        <begin position="273"/>
        <end position="297"/>
    </location>
</feature>
<dbReference type="EMBL" id="CP098755">
    <property type="protein sequence ID" value="USG64919.1"/>
    <property type="molecule type" value="Genomic_DNA"/>
</dbReference>
<organism evidence="3 4">
    <name type="scientific">Brevibacillus ruminantium</name>
    <dbReference type="NCBI Taxonomy" id="2950604"/>
    <lineage>
        <taxon>Bacteria</taxon>
        <taxon>Bacillati</taxon>
        <taxon>Bacillota</taxon>
        <taxon>Bacilli</taxon>
        <taxon>Bacillales</taxon>
        <taxon>Paenibacillaceae</taxon>
        <taxon>Brevibacillus</taxon>
    </lineage>
</organism>
<keyword evidence="2" id="KW-0732">Signal</keyword>
<evidence type="ECO:0000256" key="1">
    <source>
        <dbReference type="SAM" id="MobiDB-lite"/>
    </source>
</evidence>
<reference evidence="3" key="1">
    <citation type="submission" date="2022-06" db="EMBL/GenBank/DDBJ databases">
        <title>Genome sequencing of Brevibacillus sp. BB3-R1.</title>
        <authorList>
            <person name="Heo J."/>
            <person name="Lee D."/>
            <person name="Won M."/>
            <person name="Han B.-H."/>
            <person name="Hong S.-B."/>
            <person name="Kwon S.-W."/>
        </authorList>
    </citation>
    <scope>NUCLEOTIDE SEQUENCE</scope>
    <source>
        <strain evidence="3">BB3-R1</strain>
    </source>
</reference>
<gene>
    <name evidence="3" type="ORF">NDK47_22785</name>
</gene>
<dbReference type="PROSITE" id="PS51257">
    <property type="entry name" value="PROKAR_LIPOPROTEIN"/>
    <property type="match status" value="1"/>
</dbReference>
<keyword evidence="4" id="KW-1185">Reference proteome</keyword>
<feature type="region of interest" description="Disordered" evidence="1">
    <location>
        <begin position="32"/>
        <end position="62"/>
    </location>
</feature>
<proteinExistence type="predicted"/>
<protein>
    <submittedName>
        <fullName evidence="3">Uncharacterized protein</fullName>
    </submittedName>
</protein>
<feature type="chain" id="PRO_5047233407" evidence="2">
    <location>
        <begin position="26"/>
        <end position="297"/>
    </location>
</feature>
<feature type="compositionally biased region" description="Low complexity" evidence="1">
    <location>
        <begin position="37"/>
        <end position="60"/>
    </location>
</feature>
<feature type="signal peptide" evidence="2">
    <location>
        <begin position="1"/>
        <end position="25"/>
    </location>
</feature>
<evidence type="ECO:0000256" key="2">
    <source>
        <dbReference type="SAM" id="SignalP"/>
    </source>
</evidence>
<dbReference type="Proteomes" id="UP001056500">
    <property type="component" value="Chromosome"/>
</dbReference>
<dbReference type="RefSeq" id="WP_251872027.1">
    <property type="nucleotide sequence ID" value="NZ_CP098755.1"/>
</dbReference>
<evidence type="ECO:0000313" key="3">
    <source>
        <dbReference type="EMBL" id="USG64919.1"/>
    </source>
</evidence>
<name>A0ABY4WDU6_9BACL</name>